<dbReference type="InterPro" id="IPR023577">
    <property type="entry name" value="CYTH_domain"/>
</dbReference>
<dbReference type="SUPFAM" id="SSF55154">
    <property type="entry name" value="CYTH-like phosphatases"/>
    <property type="match status" value="1"/>
</dbReference>
<reference evidence="2 3" key="1">
    <citation type="submission" date="2016-11" db="EMBL/GenBank/DDBJ databases">
        <authorList>
            <person name="Jaros S."/>
            <person name="Januszkiewicz K."/>
            <person name="Wedrychowicz H."/>
        </authorList>
    </citation>
    <scope>NUCLEOTIDE SEQUENCE [LARGE SCALE GENOMIC DNA]</scope>
    <source>
        <strain evidence="2 3">Con a/3</strain>
    </source>
</reference>
<dbReference type="PANTHER" id="PTHR34948">
    <property type="entry name" value="OS08G0299200 PROTEIN"/>
    <property type="match status" value="1"/>
</dbReference>
<comment type="caution">
    <text evidence="2">The sequence shown here is derived from an EMBL/GenBank/DDBJ whole genome shotgun (WGS) entry which is preliminary data.</text>
</comment>
<name>A0A1V3G4U6_9BACL</name>
<organism evidence="2 3">
    <name type="scientific">Fictibacillus arsenicus</name>
    <dbReference type="NCBI Taxonomy" id="255247"/>
    <lineage>
        <taxon>Bacteria</taxon>
        <taxon>Bacillati</taxon>
        <taxon>Bacillota</taxon>
        <taxon>Bacilli</taxon>
        <taxon>Bacillales</taxon>
        <taxon>Fictibacillaceae</taxon>
        <taxon>Fictibacillus</taxon>
    </lineage>
</organism>
<dbReference type="RefSeq" id="WP_077364952.1">
    <property type="nucleotide sequence ID" value="NZ_MQMF01000004.1"/>
</dbReference>
<dbReference type="OrthoDB" id="384378at2"/>
<proteinExistence type="predicted"/>
<accession>A0A1V3G4U6</accession>
<dbReference type="Proteomes" id="UP000188597">
    <property type="component" value="Unassembled WGS sequence"/>
</dbReference>
<dbReference type="Pfam" id="PF01928">
    <property type="entry name" value="CYTH"/>
    <property type="match status" value="1"/>
</dbReference>
<protein>
    <recommendedName>
        <fullName evidence="1">CYTH domain-containing protein</fullName>
    </recommendedName>
</protein>
<dbReference type="Gene3D" id="2.40.320.10">
    <property type="entry name" value="Hypothetical Protein Pfu-838710-001"/>
    <property type="match status" value="1"/>
</dbReference>
<dbReference type="PROSITE" id="PS51707">
    <property type="entry name" value="CYTH"/>
    <property type="match status" value="1"/>
</dbReference>
<dbReference type="InterPro" id="IPR033469">
    <property type="entry name" value="CYTH-like_dom_sf"/>
</dbReference>
<dbReference type="AlphaFoldDB" id="A0A1V3G4U6"/>
<sequence>MSVPTKENELKLLIDEEAYSKLLKHIPLKQQYDQINYYFDTPTHTLNASNITLRIRNQDNKFLLCLKVKNKKNMHSNFLSSLEYENEIDKYVFEEVIKSPFKLSDVIPSEAYNIISKIINFRELKYIGNIHNSRSQLSLFNEFLFELDKTNFPNNKVCYELEVEGLSTEDDSDKIVDYLNKINIKYSINKASKYSRFIKSICY</sequence>
<dbReference type="PANTHER" id="PTHR34948:SF2">
    <property type="entry name" value="TRIPHOSPHATE TUNNEL METALLOENZYME 3"/>
    <property type="match status" value="1"/>
</dbReference>
<evidence type="ECO:0000259" key="1">
    <source>
        <dbReference type="PROSITE" id="PS51707"/>
    </source>
</evidence>
<dbReference type="EMBL" id="MQMF01000004">
    <property type="protein sequence ID" value="OOE10093.1"/>
    <property type="molecule type" value="Genomic_DNA"/>
</dbReference>
<feature type="domain" description="CYTH" evidence="1">
    <location>
        <begin position="5"/>
        <end position="200"/>
    </location>
</feature>
<evidence type="ECO:0000313" key="2">
    <source>
        <dbReference type="EMBL" id="OOE10093.1"/>
    </source>
</evidence>
<evidence type="ECO:0000313" key="3">
    <source>
        <dbReference type="Proteomes" id="UP000188597"/>
    </source>
</evidence>
<dbReference type="SMART" id="SM01118">
    <property type="entry name" value="CYTH"/>
    <property type="match status" value="1"/>
</dbReference>
<gene>
    <name evidence="2" type="ORF">UN64_16960</name>
</gene>